<dbReference type="PROSITE" id="PS50943">
    <property type="entry name" value="HTH_CROC1"/>
    <property type="match status" value="1"/>
</dbReference>
<evidence type="ECO:0000259" key="1">
    <source>
        <dbReference type="PROSITE" id="PS50943"/>
    </source>
</evidence>
<accession>A0A4V2XN12</accession>
<comment type="caution">
    <text evidence="2">The sequence shown here is derived from an EMBL/GenBank/DDBJ whole genome shotgun (WGS) entry which is preliminary data.</text>
</comment>
<sequence>MIVVGSFHREARAMPPRRQRPRESPALVAFGRQMRRMREAKGVKQETIAQLTTMSGAQISRIENGKRRATRPFVEIVDDYLEVGGSLISLWEDLNKDGHPVPIWFDWPQIEADAAILICYEHSVIPGLAQTPAYALAILRGNQEAADARIKRQAILTRDDGKAPPSLLLLIDEQVLTRQVGTPETMREQLEHLISMSTLPNVTVQVVLGSGEHDGNMGAFVVATMEDRSEVAYIETAIRGITTDNPAELSIVARTLIDLRSRALTQEMSCELIRKVIREKWT</sequence>
<gene>
    <name evidence="2" type="ORF">E1284_12610</name>
</gene>
<organism evidence="2 3">
    <name type="scientific">Actinomadura bangladeshensis</name>
    <dbReference type="NCBI Taxonomy" id="453573"/>
    <lineage>
        <taxon>Bacteria</taxon>
        <taxon>Bacillati</taxon>
        <taxon>Actinomycetota</taxon>
        <taxon>Actinomycetes</taxon>
        <taxon>Streptosporangiales</taxon>
        <taxon>Thermomonosporaceae</taxon>
        <taxon>Actinomadura</taxon>
    </lineage>
</organism>
<dbReference type="InterPro" id="IPR010982">
    <property type="entry name" value="Lambda_DNA-bd_dom_sf"/>
</dbReference>
<dbReference type="Proteomes" id="UP000295431">
    <property type="component" value="Unassembled WGS sequence"/>
</dbReference>
<dbReference type="Pfam" id="PF19054">
    <property type="entry name" value="DUF5753"/>
    <property type="match status" value="1"/>
</dbReference>
<feature type="domain" description="HTH cro/C1-type" evidence="1">
    <location>
        <begin position="34"/>
        <end position="90"/>
    </location>
</feature>
<dbReference type="Pfam" id="PF13560">
    <property type="entry name" value="HTH_31"/>
    <property type="match status" value="1"/>
</dbReference>
<proteinExistence type="predicted"/>
<protein>
    <submittedName>
        <fullName evidence="2">XRE family transcriptional regulator</fullName>
    </submittedName>
</protein>
<dbReference type="OrthoDB" id="3469353at2"/>
<evidence type="ECO:0000313" key="2">
    <source>
        <dbReference type="EMBL" id="TDC16436.1"/>
    </source>
</evidence>
<name>A0A4V2XN12_9ACTN</name>
<dbReference type="InterPro" id="IPR043917">
    <property type="entry name" value="DUF5753"/>
</dbReference>
<dbReference type="GO" id="GO:0003677">
    <property type="term" value="F:DNA binding"/>
    <property type="evidence" value="ECO:0007669"/>
    <property type="project" value="InterPro"/>
</dbReference>
<reference evidence="2 3" key="1">
    <citation type="submission" date="2019-03" db="EMBL/GenBank/DDBJ databases">
        <title>Draft genome sequences of novel Actinobacteria.</title>
        <authorList>
            <person name="Sahin N."/>
            <person name="Ay H."/>
            <person name="Saygin H."/>
        </authorList>
    </citation>
    <scope>NUCLEOTIDE SEQUENCE [LARGE SCALE GENOMIC DNA]</scope>
    <source>
        <strain evidence="2 3">DSM 45347</strain>
    </source>
</reference>
<evidence type="ECO:0000313" key="3">
    <source>
        <dbReference type="Proteomes" id="UP000295431"/>
    </source>
</evidence>
<dbReference type="Gene3D" id="1.10.260.40">
    <property type="entry name" value="lambda repressor-like DNA-binding domains"/>
    <property type="match status" value="1"/>
</dbReference>
<dbReference type="CDD" id="cd00093">
    <property type="entry name" value="HTH_XRE"/>
    <property type="match status" value="1"/>
</dbReference>
<dbReference type="InterPro" id="IPR001387">
    <property type="entry name" value="Cro/C1-type_HTH"/>
</dbReference>
<dbReference type="SUPFAM" id="SSF47413">
    <property type="entry name" value="lambda repressor-like DNA-binding domains"/>
    <property type="match status" value="1"/>
</dbReference>
<dbReference type="AlphaFoldDB" id="A0A4V2XN12"/>
<dbReference type="SMART" id="SM00530">
    <property type="entry name" value="HTH_XRE"/>
    <property type="match status" value="1"/>
</dbReference>
<keyword evidence="3" id="KW-1185">Reference proteome</keyword>
<dbReference type="EMBL" id="SMJW01000050">
    <property type="protein sequence ID" value="TDC16436.1"/>
    <property type="molecule type" value="Genomic_DNA"/>
</dbReference>